<dbReference type="FunFam" id="3.40.225.10:FF:000009">
    <property type="entry name" value="Class II aldolase/adducin N-terminal"/>
    <property type="match status" value="1"/>
</dbReference>
<dbReference type="NCBIfam" id="NF004855">
    <property type="entry name" value="PRK06208.1"/>
    <property type="match status" value="1"/>
</dbReference>
<gene>
    <name evidence="2" type="ORF">JMJ77_006421</name>
</gene>
<dbReference type="PANTHER" id="PTHR10672">
    <property type="entry name" value="ADDUCIN"/>
    <property type="match status" value="1"/>
</dbReference>
<evidence type="ECO:0000259" key="1">
    <source>
        <dbReference type="SMART" id="SM01007"/>
    </source>
</evidence>
<accession>A0A9P7RKJ0</accession>
<evidence type="ECO:0000313" key="2">
    <source>
        <dbReference type="EMBL" id="KAG7059053.1"/>
    </source>
</evidence>
<dbReference type="GO" id="GO:0051015">
    <property type="term" value="F:actin filament binding"/>
    <property type="evidence" value="ECO:0007669"/>
    <property type="project" value="TreeGrafter"/>
</dbReference>
<dbReference type="Pfam" id="PF00596">
    <property type="entry name" value="Aldolase_II"/>
    <property type="match status" value="1"/>
</dbReference>
<dbReference type="InterPro" id="IPR001303">
    <property type="entry name" value="Aldolase_II/adducin_N"/>
</dbReference>
<keyword evidence="3" id="KW-1185">Reference proteome</keyword>
<sequence>SIPSTDTKAQLDDITMSSLGGQKKTPLDAIVQGSTMQAMPTFSNVADKRAFMLEHMAHAFHVFARRGYSEGMAGHISLRDPEFPDKFWLNPLGVHFALLTPGDMALVNEQGEVIGGNKSRPVNAAGFLIHSAIHRARPDVVAACHCHSRFGKAWSAFGRPFEMLNGDAAMFYGDAQAVLTSYGGLVFEESLSDPVASALGLNGRGLIMQNHGLLTVGQSVDEAAYLFTLMERCCEIQLLVEAAAKDGLQKQCIDDATAKHTFETSSDSDSLYCEFQPEIQNEILLRRLKFGSESPGE</sequence>
<dbReference type="SMART" id="SM01007">
    <property type="entry name" value="Aldolase_II"/>
    <property type="match status" value="1"/>
</dbReference>
<dbReference type="EMBL" id="JAESDN010000001">
    <property type="protein sequence ID" value="KAG7059053.1"/>
    <property type="molecule type" value="Genomic_DNA"/>
</dbReference>
<protein>
    <submittedName>
        <fullName evidence="2">Class II aldolase/adducin domain-containing protein</fullName>
    </submittedName>
</protein>
<dbReference type="GO" id="GO:0005856">
    <property type="term" value="C:cytoskeleton"/>
    <property type="evidence" value="ECO:0007669"/>
    <property type="project" value="TreeGrafter"/>
</dbReference>
<proteinExistence type="predicted"/>
<evidence type="ECO:0000313" key="3">
    <source>
        <dbReference type="Proteomes" id="UP000699042"/>
    </source>
</evidence>
<dbReference type="SUPFAM" id="SSF53639">
    <property type="entry name" value="AraD/HMP-PK domain-like"/>
    <property type="match status" value="1"/>
</dbReference>
<dbReference type="PANTHER" id="PTHR10672:SF25">
    <property type="entry name" value="MEIOTICALLY UP-REGULATED GENE 14 PROTEIN"/>
    <property type="match status" value="1"/>
</dbReference>
<feature type="domain" description="Class II aldolase/adducin N-terminal" evidence="1">
    <location>
        <begin position="54"/>
        <end position="238"/>
    </location>
</feature>
<dbReference type="Proteomes" id="UP000699042">
    <property type="component" value="Unassembled WGS sequence"/>
</dbReference>
<dbReference type="AlphaFoldDB" id="A0A9P7RKJ0"/>
<dbReference type="InterPro" id="IPR051017">
    <property type="entry name" value="Aldolase-II_Adducin_sf"/>
</dbReference>
<feature type="non-terminal residue" evidence="2">
    <location>
        <position position="1"/>
    </location>
</feature>
<dbReference type="InterPro" id="IPR036409">
    <property type="entry name" value="Aldolase_II/adducin_N_sf"/>
</dbReference>
<name>A0A9P7RKJ0_9PEZI</name>
<dbReference type="Gene3D" id="3.40.225.10">
    <property type="entry name" value="Class II aldolase/adducin N-terminal domain"/>
    <property type="match status" value="1"/>
</dbReference>
<reference evidence="2" key="1">
    <citation type="submission" date="2021-05" db="EMBL/GenBank/DDBJ databases">
        <title>Comparative genomics of three Colletotrichum scovillei strains and genetic complementation revealed genes involved fungal growth and virulence on chili pepper.</title>
        <authorList>
            <person name="Hsieh D.-K."/>
            <person name="Chuang S.-C."/>
            <person name="Chen C.-Y."/>
            <person name="Chao Y.-T."/>
            <person name="Lu M.-Y.J."/>
            <person name="Lee M.-H."/>
            <person name="Shih M.-C."/>
        </authorList>
    </citation>
    <scope>NUCLEOTIDE SEQUENCE</scope>
    <source>
        <strain evidence="2">Coll-153</strain>
    </source>
</reference>
<organism evidence="2 3">
    <name type="scientific">Colletotrichum scovillei</name>
    <dbReference type="NCBI Taxonomy" id="1209932"/>
    <lineage>
        <taxon>Eukaryota</taxon>
        <taxon>Fungi</taxon>
        <taxon>Dikarya</taxon>
        <taxon>Ascomycota</taxon>
        <taxon>Pezizomycotina</taxon>
        <taxon>Sordariomycetes</taxon>
        <taxon>Hypocreomycetidae</taxon>
        <taxon>Glomerellales</taxon>
        <taxon>Glomerellaceae</taxon>
        <taxon>Colletotrichum</taxon>
        <taxon>Colletotrichum acutatum species complex</taxon>
    </lineage>
</organism>
<comment type="caution">
    <text evidence="2">The sequence shown here is derived from an EMBL/GenBank/DDBJ whole genome shotgun (WGS) entry which is preliminary data.</text>
</comment>